<comment type="caution">
    <text evidence="1">The sequence shown here is derived from an EMBL/GenBank/DDBJ whole genome shotgun (WGS) entry which is preliminary data.</text>
</comment>
<keyword evidence="1" id="KW-0067">ATP-binding</keyword>
<name>A0A4Q1ASB1_9BACT</name>
<keyword evidence="2" id="KW-1185">Reference proteome</keyword>
<dbReference type="AlphaFoldDB" id="A0A4Q1ASB1"/>
<dbReference type="EMBL" id="NXIE01000005">
    <property type="protein sequence ID" value="RXK11955.1"/>
    <property type="molecule type" value="Genomic_DNA"/>
</dbReference>
<dbReference type="NCBIfam" id="NF041917">
    <property type="entry name" value="HP0729_fam"/>
    <property type="match status" value="1"/>
</dbReference>
<dbReference type="OrthoDB" id="5329940at2"/>
<sequence length="372" mass="44671">MQNLIILYNPYYQKDVIQQHLKLLIKNEKVAFGKVKSKLKNQEHGFQKQLELIYKDVDEKNYLQLFLTDYSSIYVAKVTKVSNEDYSNLAPTYYREKNLEVETWFIIKDLRELVHNNFQETRDNILANLTAKNFGNHTYAVYGNNYVYPLLVDMKHEIDYFEYDDENFRYYPDMFKSERFLRIKQNLIEYSFGSKYIHYFHPDSLTNIISAQMELQEHKEDLTYDFSSVVIKYSKTIEQEIYSFSKILFKYILEKNPSFENISYSVQGCEYTLSDIFYNKPNFGTYKYLLKNTEICDFIIKHFEKYISYFIQKKFIYYINSVKELRNKIVHEKAATIDEANKLRNKVLGVSEESILVELIKMKLNLIKLNIK</sequence>
<accession>A0A4Q1ASB1</accession>
<evidence type="ECO:0000313" key="2">
    <source>
        <dbReference type="Proteomes" id="UP000289718"/>
    </source>
</evidence>
<dbReference type="Proteomes" id="UP000289718">
    <property type="component" value="Unassembled WGS sequence"/>
</dbReference>
<reference evidence="1 2" key="1">
    <citation type="submission" date="2017-09" db="EMBL/GenBank/DDBJ databases">
        <title>Genomics of the genus Arcobacter.</title>
        <authorList>
            <person name="Perez-Cataluna A."/>
            <person name="Figueras M.J."/>
            <person name="Salas-Masso N."/>
        </authorList>
    </citation>
    <scope>NUCLEOTIDE SEQUENCE [LARGE SCALE GENOMIC DNA]</scope>
    <source>
        <strain evidence="1 2">F156-34</strain>
    </source>
</reference>
<dbReference type="RefSeq" id="WP_129062408.1">
    <property type="nucleotide sequence ID" value="NZ_NXIE01000005.1"/>
</dbReference>
<proteinExistence type="predicted"/>
<dbReference type="InterPro" id="IPR049682">
    <property type="entry name" value="HP0729-like"/>
</dbReference>
<gene>
    <name evidence="1" type="ORF">CP965_12315</name>
</gene>
<protein>
    <submittedName>
        <fullName evidence="1">ATP-binding protein</fullName>
    </submittedName>
</protein>
<evidence type="ECO:0000313" key="1">
    <source>
        <dbReference type="EMBL" id="RXK11955.1"/>
    </source>
</evidence>
<organism evidence="1 2">
    <name type="scientific">Halarcobacter mediterraneus</name>
    <dbReference type="NCBI Taxonomy" id="2023153"/>
    <lineage>
        <taxon>Bacteria</taxon>
        <taxon>Pseudomonadati</taxon>
        <taxon>Campylobacterota</taxon>
        <taxon>Epsilonproteobacteria</taxon>
        <taxon>Campylobacterales</taxon>
        <taxon>Arcobacteraceae</taxon>
        <taxon>Halarcobacter</taxon>
    </lineage>
</organism>
<keyword evidence="1" id="KW-0547">Nucleotide-binding</keyword>
<dbReference type="GO" id="GO:0005524">
    <property type="term" value="F:ATP binding"/>
    <property type="evidence" value="ECO:0007669"/>
    <property type="project" value="UniProtKB-KW"/>
</dbReference>